<dbReference type="HOGENOM" id="CLU_1277646_0_0_1"/>
<dbReference type="STRING" id="743788.S8F3F8"/>
<dbReference type="EMBL" id="KE504191">
    <property type="protein sequence ID" value="EPS96285.1"/>
    <property type="molecule type" value="Genomic_DNA"/>
</dbReference>
<organism evidence="1 2">
    <name type="scientific">Fomitopsis schrenkii</name>
    <name type="common">Brown rot fungus</name>
    <dbReference type="NCBI Taxonomy" id="2126942"/>
    <lineage>
        <taxon>Eukaryota</taxon>
        <taxon>Fungi</taxon>
        <taxon>Dikarya</taxon>
        <taxon>Basidiomycota</taxon>
        <taxon>Agaricomycotina</taxon>
        <taxon>Agaricomycetes</taxon>
        <taxon>Polyporales</taxon>
        <taxon>Fomitopsis</taxon>
    </lineage>
</organism>
<dbReference type="InParanoid" id="S8F3F8"/>
<evidence type="ECO:0008006" key="3">
    <source>
        <dbReference type="Google" id="ProtNLM"/>
    </source>
</evidence>
<evidence type="ECO:0000313" key="1">
    <source>
        <dbReference type="EMBL" id="EPS96285.1"/>
    </source>
</evidence>
<dbReference type="Proteomes" id="UP000015241">
    <property type="component" value="Unassembled WGS sequence"/>
</dbReference>
<gene>
    <name evidence="1" type="ORF">FOMPIDRAFT_1053432</name>
</gene>
<proteinExistence type="predicted"/>
<dbReference type="OrthoDB" id="2804675at2759"/>
<sequence length="216" mass="24230">MAAVGTHPSRDLCREASPIASFQKLSERIIDFLTWDMTSLCRCALVCGAWFHHSQTLLYSCVEITSRAGSKAIANFVIKDPPTRQYLRLDRPLSITTAREDWRRSQAQRNYFPASPLVFGGALPNLQCLGFHDAMYPACHSTFVDFFPRFTEVVHLTLYRLVHGPPLHRMLVSHDARSGAHEGKPQLCELAGESGECTGLREQVPYQQVILTRLGG</sequence>
<accession>S8F3F8</accession>
<protein>
    <recommendedName>
        <fullName evidence="3">F-box domain-containing protein</fullName>
    </recommendedName>
</protein>
<evidence type="ECO:0000313" key="2">
    <source>
        <dbReference type="Proteomes" id="UP000015241"/>
    </source>
</evidence>
<name>S8F3F8_FOMSC</name>
<keyword evidence="2" id="KW-1185">Reference proteome</keyword>
<reference evidence="1 2" key="1">
    <citation type="journal article" date="2012" name="Science">
        <title>The Paleozoic origin of enzymatic lignin decomposition reconstructed from 31 fungal genomes.</title>
        <authorList>
            <person name="Floudas D."/>
            <person name="Binder M."/>
            <person name="Riley R."/>
            <person name="Barry K."/>
            <person name="Blanchette R.A."/>
            <person name="Henrissat B."/>
            <person name="Martinez A.T."/>
            <person name="Otillar R."/>
            <person name="Spatafora J.W."/>
            <person name="Yadav J.S."/>
            <person name="Aerts A."/>
            <person name="Benoit I."/>
            <person name="Boyd A."/>
            <person name="Carlson A."/>
            <person name="Copeland A."/>
            <person name="Coutinho P.M."/>
            <person name="de Vries R.P."/>
            <person name="Ferreira P."/>
            <person name="Findley K."/>
            <person name="Foster B."/>
            <person name="Gaskell J."/>
            <person name="Glotzer D."/>
            <person name="Gorecki P."/>
            <person name="Heitman J."/>
            <person name="Hesse C."/>
            <person name="Hori C."/>
            <person name="Igarashi K."/>
            <person name="Jurgens J.A."/>
            <person name="Kallen N."/>
            <person name="Kersten P."/>
            <person name="Kohler A."/>
            <person name="Kuees U."/>
            <person name="Kumar T.K.A."/>
            <person name="Kuo A."/>
            <person name="LaButti K."/>
            <person name="Larrondo L.F."/>
            <person name="Lindquist E."/>
            <person name="Ling A."/>
            <person name="Lombard V."/>
            <person name="Lucas S."/>
            <person name="Lundell T."/>
            <person name="Martin R."/>
            <person name="McLaughlin D.J."/>
            <person name="Morgenstern I."/>
            <person name="Morin E."/>
            <person name="Murat C."/>
            <person name="Nagy L.G."/>
            <person name="Nolan M."/>
            <person name="Ohm R.A."/>
            <person name="Patyshakuliyeva A."/>
            <person name="Rokas A."/>
            <person name="Ruiz-Duenas F.J."/>
            <person name="Sabat G."/>
            <person name="Salamov A."/>
            <person name="Samejima M."/>
            <person name="Schmutz J."/>
            <person name="Slot J.C."/>
            <person name="St John F."/>
            <person name="Stenlid J."/>
            <person name="Sun H."/>
            <person name="Sun S."/>
            <person name="Syed K."/>
            <person name="Tsang A."/>
            <person name="Wiebenga A."/>
            <person name="Young D."/>
            <person name="Pisabarro A."/>
            <person name="Eastwood D.C."/>
            <person name="Martin F."/>
            <person name="Cullen D."/>
            <person name="Grigoriev I.V."/>
            <person name="Hibbett D.S."/>
        </authorList>
    </citation>
    <scope>NUCLEOTIDE SEQUENCE</scope>
    <source>
        <strain evidence="2">FP-58527</strain>
    </source>
</reference>
<dbReference type="AlphaFoldDB" id="S8F3F8"/>